<accession>A0AAN9JAN7</accession>
<dbReference type="EMBL" id="JAYKXN010000004">
    <property type="protein sequence ID" value="KAK7294601.1"/>
    <property type="molecule type" value="Genomic_DNA"/>
</dbReference>
<reference evidence="1 2" key="1">
    <citation type="submission" date="2024-01" db="EMBL/GenBank/DDBJ databases">
        <title>The genomes of 5 underutilized Papilionoideae crops provide insights into root nodulation and disease resistance.</title>
        <authorList>
            <person name="Yuan L."/>
        </authorList>
    </citation>
    <scope>NUCLEOTIDE SEQUENCE [LARGE SCALE GENOMIC DNA]</scope>
    <source>
        <strain evidence="1">LY-2023</strain>
        <tissue evidence="1">Leaf</tissue>
    </source>
</reference>
<sequence>MVVSQYTTAHSYSNCSPVEFRAKKLVTEPMVALRSSDIILVTILFRPLSFPYAMSYRVFGPHINSNKVYEVVAEPVVKIAMKGVNGVSMWRDNLLSNIGLVLPGCWFGYGQKRIVLAMQENGIGLFPDVGFAYMAVKIPGKYLLVLILD</sequence>
<evidence type="ECO:0000313" key="2">
    <source>
        <dbReference type="Proteomes" id="UP001359559"/>
    </source>
</evidence>
<name>A0AAN9JAN7_CLITE</name>
<gene>
    <name evidence="1" type="ORF">RJT34_17490</name>
</gene>
<dbReference type="AlphaFoldDB" id="A0AAN9JAN7"/>
<keyword evidence="2" id="KW-1185">Reference proteome</keyword>
<dbReference type="Proteomes" id="UP001359559">
    <property type="component" value="Unassembled WGS sequence"/>
</dbReference>
<comment type="caution">
    <text evidence="1">The sequence shown here is derived from an EMBL/GenBank/DDBJ whole genome shotgun (WGS) entry which is preliminary data.</text>
</comment>
<proteinExistence type="predicted"/>
<organism evidence="1 2">
    <name type="scientific">Clitoria ternatea</name>
    <name type="common">Butterfly pea</name>
    <dbReference type="NCBI Taxonomy" id="43366"/>
    <lineage>
        <taxon>Eukaryota</taxon>
        <taxon>Viridiplantae</taxon>
        <taxon>Streptophyta</taxon>
        <taxon>Embryophyta</taxon>
        <taxon>Tracheophyta</taxon>
        <taxon>Spermatophyta</taxon>
        <taxon>Magnoliopsida</taxon>
        <taxon>eudicotyledons</taxon>
        <taxon>Gunneridae</taxon>
        <taxon>Pentapetalae</taxon>
        <taxon>rosids</taxon>
        <taxon>fabids</taxon>
        <taxon>Fabales</taxon>
        <taxon>Fabaceae</taxon>
        <taxon>Papilionoideae</taxon>
        <taxon>50 kb inversion clade</taxon>
        <taxon>NPAAA clade</taxon>
        <taxon>indigoferoid/millettioid clade</taxon>
        <taxon>Phaseoleae</taxon>
        <taxon>Clitoria</taxon>
    </lineage>
</organism>
<evidence type="ECO:0000313" key="1">
    <source>
        <dbReference type="EMBL" id="KAK7294601.1"/>
    </source>
</evidence>
<protein>
    <submittedName>
        <fullName evidence="1">Uncharacterized protein</fullName>
    </submittedName>
</protein>